<proteinExistence type="predicted"/>
<keyword evidence="2" id="KW-1185">Reference proteome</keyword>
<dbReference type="AlphaFoldDB" id="A0A371HCC7"/>
<dbReference type="InterPro" id="IPR012337">
    <property type="entry name" value="RNaseH-like_sf"/>
</dbReference>
<dbReference type="InterPro" id="IPR036397">
    <property type="entry name" value="RNaseH_sf"/>
</dbReference>
<feature type="non-terminal residue" evidence="1">
    <location>
        <position position="1"/>
    </location>
</feature>
<protein>
    <recommendedName>
        <fullName evidence="3">Integrase catalytic domain-containing protein</fullName>
    </recommendedName>
</protein>
<dbReference type="Proteomes" id="UP000257109">
    <property type="component" value="Unassembled WGS sequence"/>
</dbReference>
<dbReference type="SUPFAM" id="SSF53098">
    <property type="entry name" value="Ribonuclease H-like"/>
    <property type="match status" value="1"/>
</dbReference>
<dbReference type="GO" id="GO:0003676">
    <property type="term" value="F:nucleic acid binding"/>
    <property type="evidence" value="ECO:0007669"/>
    <property type="project" value="InterPro"/>
</dbReference>
<reference evidence="1" key="1">
    <citation type="submission" date="2018-05" db="EMBL/GenBank/DDBJ databases">
        <title>Draft genome of Mucuna pruriens seed.</title>
        <authorList>
            <person name="Nnadi N.E."/>
            <person name="Vos R."/>
            <person name="Hasami M.H."/>
            <person name="Devisetty U.K."/>
            <person name="Aguiy J.C."/>
        </authorList>
    </citation>
    <scope>NUCLEOTIDE SEQUENCE [LARGE SCALE GENOMIC DNA]</scope>
    <source>
        <strain evidence="1">JCA_2017</strain>
    </source>
</reference>
<gene>
    <name evidence="1" type="ORF">CR513_16446</name>
</gene>
<accession>A0A371HCC7</accession>
<sequence length="62" mass="7115">MVVQQVRIDILGPFPTITQQIKFLVMIVDYFTKWIEPQPMAIISAGQVCKFLYFGVPKVIIT</sequence>
<evidence type="ECO:0008006" key="3">
    <source>
        <dbReference type="Google" id="ProtNLM"/>
    </source>
</evidence>
<comment type="caution">
    <text evidence="1">The sequence shown here is derived from an EMBL/GenBank/DDBJ whole genome shotgun (WGS) entry which is preliminary data.</text>
</comment>
<dbReference type="EMBL" id="QJKJ01003010">
    <property type="protein sequence ID" value="RDY00387.1"/>
    <property type="molecule type" value="Genomic_DNA"/>
</dbReference>
<dbReference type="Gene3D" id="3.30.420.10">
    <property type="entry name" value="Ribonuclease H-like superfamily/Ribonuclease H"/>
    <property type="match status" value="1"/>
</dbReference>
<name>A0A371HCC7_MUCPR</name>
<evidence type="ECO:0000313" key="1">
    <source>
        <dbReference type="EMBL" id="RDY00387.1"/>
    </source>
</evidence>
<evidence type="ECO:0000313" key="2">
    <source>
        <dbReference type="Proteomes" id="UP000257109"/>
    </source>
</evidence>
<organism evidence="1 2">
    <name type="scientific">Mucuna pruriens</name>
    <name type="common">Velvet bean</name>
    <name type="synonym">Dolichos pruriens</name>
    <dbReference type="NCBI Taxonomy" id="157652"/>
    <lineage>
        <taxon>Eukaryota</taxon>
        <taxon>Viridiplantae</taxon>
        <taxon>Streptophyta</taxon>
        <taxon>Embryophyta</taxon>
        <taxon>Tracheophyta</taxon>
        <taxon>Spermatophyta</taxon>
        <taxon>Magnoliopsida</taxon>
        <taxon>eudicotyledons</taxon>
        <taxon>Gunneridae</taxon>
        <taxon>Pentapetalae</taxon>
        <taxon>rosids</taxon>
        <taxon>fabids</taxon>
        <taxon>Fabales</taxon>
        <taxon>Fabaceae</taxon>
        <taxon>Papilionoideae</taxon>
        <taxon>50 kb inversion clade</taxon>
        <taxon>NPAAA clade</taxon>
        <taxon>indigoferoid/millettioid clade</taxon>
        <taxon>Phaseoleae</taxon>
        <taxon>Mucuna</taxon>
    </lineage>
</organism>
<dbReference type="OrthoDB" id="1936587at2759"/>